<sequence>MSSGLRRDCPGARVRLLTAPDSNYAEVYRAHTDEYFKQRKLYEGLSVVRRQSRVSPAGNSNNWHFGRQRELRARVTRPNEAFSTKLVKRQHTRPSVSLIFLHQHARVVIRFPAHLPVPPRPVHLPNPVREDATAPRRTEQDYGGSR</sequence>
<evidence type="ECO:0000313" key="3">
    <source>
        <dbReference type="Proteomes" id="UP000299102"/>
    </source>
</evidence>
<dbReference type="Proteomes" id="UP000299102">
    <property type="component" value="Unassembled WGS sequence"/>
</dbReference>
<proteinExistence type="predicted"/>
<dbReference type="AlphaFoldDB" id="A0A4C1SWV2"/>
<feature type="compositionally biased region" description="Basic and acidic residues" evidence="1">
    <location>
        <begin position="128"/>
        <end position="140"/>
    </location>
</feature>
<evidence type="ECO:0000313" key="2">
    <source>
        <dbReference type="EMBL" id="GBP06436.1"/>
    </source>
</evidence>
<feature type="region of interest" description="Disordered" evidence="1">
    <location>
        <begin position="116"/>
        <end position="146"/>
    </location>
</feature>
<comment type="caution">
    <text evidence="2">The sequence shown here is derived from an EMBL/GenBank/DDBJ whole genome shotgun (WGS) entry which is preliminary data.</text>
</comment>
<evidence type="ECO:0000256" key="1">
    <source>
        <dbReference type="SAM" id="MobiDB-lite"/>
    </source>
</evidence>
<keyword evidence="3" id="KW-1185">Reference proteome</keyword>
<accession>A0A4C1SWV2</accession>
<gene>
    <name evidence="2" type="ORF">EVAR_99611_1</name>
</gene>
<dbReference type="EMBL" id="BGZK01004036">
    <property type="protein sequence ID" value="GBP06436.1"/>
    <property type="molecule type" value="Genomic_DNA"/>
</dbReference>
<organism evidence="2 3">
    <name type="scientific">Eumeta variegata</name>
    <name type="common">Bagworm moth</name>
    <name type="synonym">Eumeta japonica</name>
    <dbReference type="NCBI Taxonomy" id="151549"/>
    <lineage>
        <taxon>Eukaryota</taxon>
        <taxon>Metazoa</taxon>
        <taxon>Ecdysozoa</taxon>
        <taxon>Arthropoda</taxon>
        <taxon>Hexapoda</taxon>
        <taxon>Insecta</taxon>
        <taxon>Pterygota</taxon>
        <taxon>Neoptera</taxon>
        <taxon>Endopterygota</taxon>
        <taxon>Lepidoptera</taxon>
        <taxon>Glossata</taxon>
        <taxon>Ditrysia</taxon>
        <taxon>Tineoidea</taxon>
        <taxon>Psychidae</taxon>
        <taxon>Oiketicinae</taxon>
        <taxon>Eumeta</taxon>
    </lineage>
</organism>
<reference evidence="2 3" key="1">
    <citation type="journal article" date="2019" name="Commun. Biol.">
        <title>The bagworm genome reveals a unique fibroin gene that provides high tensile strength.</title>
        <authorList>
            <person name="Kono N."/>
            <person name="Nakamura H."/>
            <person name="Ohtoshi R."/>
            <person name="Tomita M."/>
            <person name="Numata K."/>
            <person name="Arakawa K."/>
        </authorList>
    </citation>
    <scope>NUCLEOTIDE SEQUENCE [LARGE SCALE GENOMIC DNA]</scope>
</reference>
<name>A0A4C1SWV2_EUMVA</name>
<protein>
    <submittedName>
        <fullName evidence="2">Uncharacterized protein</fullName>
    </submittedName>
</protein>